<reference evidence="2" key="1">
    <citation type="submission" date="2021-07" db="EMBL/GenBank/DDBJ databases">
        <authorList>
            <person name="Durling M."/>
        </authorList>
    </citation>
    <scope>NUCLEOTIDE SEQUENCE</scope>
</reference>
<accession>A0A9N9LGR7</accession>
<dbReference type="AlphaFoldDB" id="A0A9N9LGR7"/>
<keyword evidence="3" id="KW-1185">Reference proteome</keyword>
<dbReference type="OrthoDB" id="414175at2759"/>
<protein>
    <recommendedName>
        <fullName evidence="4">Glycosyltransferase family 31 protein</fullName>
    </recommendedName>
</protein>
<keyword evidence="1" id="KW-0812">Transmembrane</keyword>
<sequence>MFPLSSRIKKTLPWPVPHVEVVEVEVETALRTTSNSFSYLTNTIMGNVSSCLDIRRLRRSALLPVALFMLGFIWFFQFLSATSSDRLLKPAKGLYESVTAPTVPVAAPWSNSEFESFSHLEKLHLTENFSYSRRTIKTKSLQGRRPELTNLNDTKLSSEPVLMSAKPEDLQRVTFNNDLPVLTLDVPKSPKVNTAGMKFGIATSVDRLPGATPQFQHWLANTESTLNILVPPSDDIAKSQQQMRDVGINATIKTSDLSFPQRYFSLVKELYEARAPQTKWLVLMDDDTFITSLPALIAHLDEHYDAEEERLVAALSDNIQQVKNFGLIPFGGGGIFISVPLAAKLTETTIWNLCMEIGFDQGDGIVAECVFRHSAVRPTFDPYFNQMDFHGSPDEASGYFESGRRMLTIHHWRSWFDINMPAVSTVSKACGDEGVLMRWLFADNVVLHNGFTIAEYPHGITAKELSQVEFTWPDEPERFIQRIGPLRPAKTKEEKKTIRMENSEIIKDVGVRQTYVERAPKLTKAGPKKGEKIEESVGDDRVVELMWLFK</sequence>
<dbReference type="EMBL" id="CAJVRM010000041">
    <property type="protein sequence ID" value="CAG8972292.1"/>
    <property type="molecule type" value="Genomic_DNA"/>
</dbReference>
<gene>
    <name evidence="2" type="ORF">HYALB_00001691</name>
</gene>
<dbReference type="Gene3D" id="3.90.550.50">
    <property type="match status" value="1"/>
</dbReference>
<keyword evidence="1" id="KW-1133">Transmembrane helix</keyword>
<feature type="transmembrane region" description="Helical" evidence="1">
    <location>
        <begin position="61"/>
        <end position="79"/>
    </location>
</feature>
<evidence type="ECO:0008006" key="4">
    <source>
        <dbReference type="Google" id="ProtNLM"/>
    </source>
</evidence>
<comment type="caution">
    <text evidence="2">The sequence shown here is derived from an EMBL/GenBank/DDBJ whole genome shotgun (WGS) entry which is preliminary data.</text>
</comment>
<keyword evidence="1" id="KW-0472">Membrane</keyword>
<evidence type="ECO:0000256" key="1">
    <source>
        <dbReference type="SAM" id="Phobius"/>
    </source>
</evidence>
<dbReference type="Proteomes" id="UP000701801">
    <property type="component" value="Unassembled WGS sequence"/>
</dbReference>
<dbReference type="PANTHER" id="PTHR10811">
    <property type="entry name" value="FRINGE-RELATED"/>
    <property type="match status" value="1"/>
</dbReference>
<evidence type="ECO:0000313" key="3">
    <source>
        <dbReference type="Proteomes" id="UP000701801"/>
    </source>
</evidence>
<organism evidence="2 3">
    <name type="scientific">Hymenoscyphus albidus</name>
    <dbReference type="NCBI Taxonomy" id="595503"/>
    <lineage>
        <taxon>Eukaryota</taxon>
        <taxon>Fungi</taxon>
        <taxon>Dikarya</taxon>
        <taxon>Ascomycota</taxon>
        <taxon>Pezizomycotina</taxon>
        <taxon>Leotiomycetes</taxon>
        <taxon>Helotiales</taxon>
        <taxon>Helotiaceae</taxon>
        <taxon>Hymenoscyphus</taxon>
    </lineage>
</organism>
<name>A0A9N9LGR7_9HELO</name>
<proteinExistence type="predicted"/>
<evidence type="ECO:0000313" key="2">
    <source>
        <dbReference type="EMBL" id="CAG8972292.1"/>
    </source>
</evidence>